<evidence type="ECO:0000256" key="8">
    <source>
        <dbReference type="SAM" id="MobiDB-lite"/>
    </source>
</evidence>
<evidence type="ECO:0000256" key="2">
    <source>
        <dbReference type="ARBA" id="ARBA00023015"/>
    </source>
</evidence>
<dbReference type="FunFam" id="3.30.730.10:FF:000001">
    <property type="entry name" value="Ethylene-responsive transcription factor 2"/>
    <property type="match status" value="1"/>
</dbReference>
<dbReference type="InterPro" id="IPR045277">
    <property type="entry name" value="DRE1A-I"/>
</dbReference>
<dbReference type="GO" id="GO:0003700">
    <property type="term" value="F:DNA-binding transcription factor activity"/>
    <property type="evidence" value="ECO:0007669"/>
    <property type="project" value="InterPro"/>
</dbReference>
<dbReference type="InterPro" id="IPR001471">
    <property type="entry name" value="AP2/ERF_dom"/>
</dbReference>
<evidence type="ECO:0000313" key="11">
    <source>
        <dbReference type="Proteomes" id="UP000315295"/>
    </source>
</evidence>
<dbReference type="SMART" id="SM00380">
    <property type="entry name" value="AP2"/>
    <property type="match status" value="1"/>
</dbReference>
<comment type="subcellular location">
    <subcellularLocation>
        <location evidence="1">Nucleus</location>
    </subcellularLocation>
</comment>
<feature type="compositionally biased region" description="Polar residues" evidence="8">
    <location>
        <begin position="18"/>
        <end position="27"/>
    </location>
</feature>
<keyword evidence="3" id="KW-0238">DNA-binding</keyword>
<evidence type="ECO:0000256" key="6">
    <source>
        <dbReference type="ARBA" id="ARBA00023242"/>
    </source>
</evidence>
<dbReference type="PROSITE" id="PS51032">
    <property type="entry name" value="AP2_ERF"/>
    <property type="match status" value="1"/>
</dbReference>
<evidence type="ECO:0000256" key="1">
    <source>
        <dbReference type="ARBA" id="ARBA00004123"/>
    </source>
</evidence>
<keyword evidence="6" id="KW-0539">Nucleus</keyword>
<evidence type="ECO:0000256" key="7">
    <source>
        <dbReference type="ARBA" id="ARBA00024343"/>
    </source>
</evidence>
<dbReference type="Proteomes" id="UP000315295">
    <property type="component" value="Unassembled WGS sequence"/>
</dbReference>
<dbReference type="InterPro" id="IPR036955">
    <property type="entry name" value="AP2/ERF_dom_sf"/>
</dbReference>
<evidence type="ECO:0000259" key="9">
    <source>
        <dbReference type="PROSITE" id="PS51032"/>
    </source>
</evidence>
<name>A0A540NNJ9_MALBA</name>
<dbReference type="PRINTS" id="PR00367">
    <property type="entry name" value="ETHRSPELEMNT"/>
</dbReference>
<comment type="similarity">
    <text evidence="7">Belongs to the AP2/ERF transcription factor family. ERF subfamily.</text>
</comment>
<evidence type="ECO:0000256" key="5">
    <source>
        <dbReference type="ARBA" id="ARBA00023163"/>
    </source>
</evidence>
<dbReference type="PANTHER" id="PTHR31839:SF25">
    <property type="entry name" value="DEHYDRATION-RESPONSIVE ELEMENT-BINDING PROTEIN 1F"/>
    <property type="match status" value="1"/>
</dbReference>
<organism evidence="10 11">
    <name type="scientific">Malus baccata</name>
    <name type="common">Siberian crab apple</name>
    <name type="synonym">Pyrus baccata</name>
    <dbReference type="NCBI Taxonomy" id="106549"/>
    <lineage>
        <taxon>Eukaryota</taxon>
        <taxon>Viridiplantae</taxon>
        <taxon>Streptophyta</taxon>
        <taxon>Embryophyta</taxon>
        <taxon>Tracheophyta</taxon>
        <taxon>Spermatophyta</taxon>
        <taxon>Magnoliopsida</taxon>
        <taxon>eudicotyledons</taxon>
        <taxon>Gunneridae</taxon>
        <taxon>Pentapetalae</taxon>
        <taxon>rosids</taxon>
        <taxon>fabids</taxon>
        <taxon>Rosales</taxon>
        <taxon>Rosaceae</taxon>
        <taxon>Amygdaloideae</taxon>
        <taxon>Maleae</taxon>
        <taxon>Malus</taxon>
    </lineage>
</organism>
<dbReference type="Pfam" id="PF00847">
    <property type="entry name" value="AP2"/>
    <property type="match status" value="1"/>
</dbReference>
<feature type="domain" description="AP2/ERF" evidence="9">
    <location>
        <begin position="59"/>
        <end position="117"/>
    </location>
</feature>
<dbReference type="GO" id="GO:0003677">
    <property type="term" value="F:DNA binding"/>
    <property type="evidence" value="ECO:0007669"/>
    <property type="project" value="UniProtKB-KW"/>
</dbReference>
<feature type="region of interest" description="Disordered" evidence="8">
    <location>
        <begin position="231"/>
        <end position="259"/>
    </location>
</feature>
<keyword evidence="11" id="KW-1185">Reference proteome</keyword>
<dbReference type="STRING" id="106549.A0A540NNJ9"/>
<dbReference type="PANTHER" id="PTHR31839">
    <property type="entry name" value="DEHYDRATION-RESPONSIVE ELEMENT-BINDING PROTEIN 1D"/>
    <property type="match status" value="1"/>
</dbReference>
<keyword evidence="4" id="KW-0010">Activator</keyword>
<dbReference type="CDD" id="cd00018">
    <property type="entry name" value="AP2"/>
    <property type="match status" value="1"/>
</dbReference>
<sequence length="259" mass="28491">MNTISRQLSDSAEKPESSSESVTTRSQLTSFSDEEVILASSTPKKRAGRRVFNETRHPVYRGVRRRNNDKWVCEMREPNKKKSRIWLGTYPTAEMAARAHDVAALAFRGRLACLNFADSAWRLPVPASTDSVDIRRAAAEAAETFRPAEFGGVSESGDDEKESKKIEGEKDCGCAEQSDCGCAEQSDCGGAEQSDCGGAEQSGSSFYLDEEEMFAMPRLLDSMAEGLLLSPPRRSAGSNMNWDDMGSNDDDVNLWSFSK</sequence>
<dbReference type="GO" id="GO:0005634">
    <property type="term" value="C:nucleus"/>
    <property type="evidence" value="ECO:0007669"/>
    <property type="project" value="UniProtKB-SubCell"/>
</dbReference>
<dbReference type="Gene3D" id="3.30.730.10">
    <property type="entry name" value="AP2/ERF domain"/>
    <property type="match status" value="1"/>
</dbReference>
<dbReference type="InterPro" id="IPR016177">
    <property type="entry name" value="DNA-bd_dom_sf"/>
</dbReference>
<evidence type="ECO:0000256" key="3">
    <source>
        <dbReference type="ARBA" id="ARBA00023125"/>
    </source>
</evidence>
<accession>A0A540NNJ9</accession>
<evidence type="ECO:0000313" key="10">
    <source>
        <dbReference type="EMBL" id="TQE12612.1"/>
    </source>
</evidence>
<reference evidence="10 11" key="1">
    <citation type="journal article" date="2019" name="G3 (Bethesda)">
        <title>Sequencing of a Wild Apple (Malus baccata) Genome Unravels the Differences Between Cultivated and Wild Apple Species Regarding Disease Resistance and Cold Tolerance.</title>
        <authorList>
            <person name="Chen X."/>
        </authorList>
    </citation>
    <scope>NUCLEOTIDE SEQUENCE [LARGE SCALE GENOMIC DNA]</scope>
    <source>
        <strain evidence="11">cv. Shandingzi</strain>
        <tissue evidence="10">Leaves</tissue>
    </source>
</reference>
<comment type="caution">
    <text evidence="10">The sequence shown here is derived from an EMBL/GenBank/DDBJ whole genome shotgun (WGS) entry which is preliminary data.</text>
</comment>
<gene>
    <name evidence="10" type="ORF">C1H46_001824</name>
</gene>
<dbReference type="SUPFAM" id="SSF54171">
    <property type="entry name" value="DNA-binding domain"/>
    <property type="match status" value="1"/>
</dbReference>
<keyword evidence="5" id="KW-0804">Transcription</keyword>
<feature type="region of interest" description="Disordered" evidence="8">
    <location>
        <begin position="1"/>
        <end position="27"/>
    </location>
</feature>
<protein>
    <recommendedName>
        <fullName evidence="9">AP2/ERF domain-containing protein</fullName>
    </recommendedName>
</protein>
<proteinExistence type="inferred from homology"/>
<evidence type="ECO:0000256" key="4">
    <source>
        <dbReference type="ARBA" id="ARBA00023159"/>
    </source>
</evidence>
<dbReference type="AlphaFoldDB" id="A0A540NNJ9"/>
<feature type="compositionally biased region" description="Polar residues" evidence="8">
    <location>
        <begin position="1"/>
        <end position="10"/>
    </location>
</feature>
<dbReference type="EMBL" id="VIEB01000018">
    <property type="protein sequence ID" value="TQE12612.1"/>
    <property type="molecule type" value="Genomic_DNA"/>
</dbReference>
<keyword evidence="2" id="KW-0805">Transcription regulation</keyword>